<name>A0A9W4K631_9EURO</name>
<feature type="region of interest" description="Disordered" evidence="1">
    <location>
        <begin position="1"/>
        <end position="85"/>
    </location>
</feature>
<reference evidence="2" key="1">
    <citation type="submission" date="2021-07" db="EMBL/GenBank/DDBJ databases">
        <authorList>
            <person name="Branca A.L. A."/>
        </authorList>
    </citation>
    <scope>NUCLEOTIDE SEQUENCE</scope>
</reference>
<feature type="compositionally biased region" description="Basic and acidic residues" evidence="1">
    <location>
        <begin position="20"/>
        <end position="35"/>
    </location>
</feature>
<feature type="non-terminal residue" evidence="2">
    <location>
        <position position="1"/>
    </location>
</feature>
<feature type="compositionally biased region" description="Polar residues" evidence="1">
    <location>
        <begin position="62"/>
        <end position="85"/>
    </location>
</feature>
<evidence type="ECO:0000313" key="3">
    <source>
        <dbReference type="Proteomes" id="UP001154252"/>
    </source>
</evidence>
<dbReference type="Proteomes" id="UP001154252">
    <property type="component" value="Unassembled WGS sequence"/>
</dbReference>
<evidence type="ECO:0000313" key="2">
    <source>
        <dbReference type="EMBL" id="CAG8880767.1"/>
    </source>
</evidence>
<dbReference type="AlphaFoldDB" id="A0A9W4K631"/>
<organism evidence="2 3">
    <name type="scientific">Penicillium egyptiacum</name>
    <dbReference type="NCBI Taxonomy" id="1303716"/>
    <lineage>
        <taxon>Eukaryota</taxon>
        <taxon>Fungi</taxon>
        <taxon>Dikarya</taxon>
        <taxon>Ascomycota</taxon>
        <taxon>Pezizomycotina</taxon>
        <taxon>Eurotiomycetes</taxon>
        <taxon>Eurotiomycetidae</taxon>
        <taxon>Eurotiales</taxon>
        <taxon>Aspergillaceae</taxon>
        <taxon>Penicillium</taxon>
    </lineage>
</organism>
<accession>A0A9W4K631</accession>
<dbReference type="EMBL" id="CAJVRC010000138">
    <property type="protein sequence ID" value="CAG8880767.1"/>
    <property type="molecule type" value="Genomic_DNA"/>
</dbReference>
<feature type="non-terminal residue" evidence="2">
    <location>
        <position position="85"/>
    </location>
</feature>
<evidence type="ECO:0000256" key="1">
    <source>
        <dbReference type="SAM" id="MobiDB-lite"/>
    </source>
</evidence>
<protein>
    <submittedName>
        <fullName evidence="2">Uncharacterized protein</fullName>
    </submittedName>
</protein>
<gene>
    <name evidence="2" type="ORF">PEGY_LOCUS86</name>
</gene>
<feature type="compositionally biased region" description="Polar residues" evidence="1">
    <location>
        <begin position="1"/>
        <end position="11"/>
    </location>
</feature>
<comment type="caution">
    <text evidence="2">The sequence shown here is derived from an EMBL/GenBank/DDBJ whole genome shotgun (WGS) entry which is preliminary data.</text>
</comment>
<sequence>MHDPKQTTSPRPSKVNAETRQVEKEMEEREERQREQASAGESARPSNWPSAPATWLELPELTSRTCSLPSTTGQSSTRVSCSREA</sequence>
<proteinExistence type="predicted"/>
<keyword evidence="3" id="KW-1185">Reference proteome</keyword>